<dbReference type="KEGG" id="surl:BI350_10065"/>
<evidence type="ECO:0008006" key="3">
    <source>
        <dbReference type="Google" id="ProtNLM"/>
    </source>
</evidence>
<keyword evidence="2" id="KW-1185">Reference proteome</keyword>
<sequence length="127" mass="14730">MIFALFAQLFSLFFYWKGPIERQYTDHSAIAWEMFAADFQAELTTIQSLEVHQNGDGIHFRTDRGLIAIEQRNHVIRKSIDGLGHVPFLTNISSVQFSLHHPLLVVYVTMQDGTRKERDFIIGDYSR</sequence>
<evidence type="ECO:0000313" key="1">
    <source>
        <dbReference type="EMBL" id="AOV07844.1"/>
    </source>
</evidence>
<gene>
    <name evidence="1" type="ORF">BI350_10065</name>
</gene>
<reference evidence="1 2" key="1">
    <citation type="submission" date="2016-09" db="EMBL/GenBank/DDBJ databases">
        <title>Complete genome sequence of the Lysinibacillus sphaericus LMG 22257, a specie of Bacillus with ureolytic activity that can effectively biodeposit calcium carbonate.</title>
        <authorList>
            <person name="Yan W."/>
        </authorList>
    </citation>
    <scope>NUCLEOTIDE SEQUENCE [LARGE SCALE GENOMIC DNA]</scope>
    <source>
        <strain evidence="1 2">LMG 22257</strain>
    </source>
</reference>
<dbReference type="Pfam" id="PF15980">
    <property type="entry name" value="ComGF"/>
    <property type="match status" value="1"/>
</dbReference>
<dbReference type="AlphaFoldDB" id="A0A1D8JGN6"/>
<dbReference type="EMBL" id="CP017560">
    <property type="protein sequence ID" value="AOV07844.1"/>
    <property type="molecule type" value="Genomic_DNA"/>
</dbReference>
<dbReference type="Proteomes" id="UP000185746">
    <property type="component" value="Chromosome"/>
</dbReference>
<organism evidence="1 2">
    <name type="scientific">Sporosarcina ureilytica</name>
    <dbReference type="NCBI Taxonomy" id="298596"/>
    <lineage>
        <taxon>Bacteria</taxon>
        <taxon>Bacillati</taxon>
        <taxon>Bacillota</taxon>
        <taxon>Bacilli</taxon>
        <taxon>Bacillales</taxon>
        <taxon>Caryophanaceae</taxon>
        <taxon>Sporosarcina</taxon>
    </lineage>
</organism>
<dbReference type="InterPro" id="IPR016977">
    <property type="entry name" value="ComGF"/>
</dbReference>
<accession>A0A1D8JGN6</accession>
<proteinExistence type="predicted"/>
<name>A0A1D8JGN6_9BACL</name>
<protein>
    <recommendedName>
        <fullName evidence="3">Competence protein ComGF</fullName>
    </recommendedName>
</protein>
<evidence type="ECO:0000313" key="2">
    <source>
        <dbReference type="Proteomes" id="UP000185746"/>
    </source>
</evidence>